<evidence type="ECO:0000259" key="5">
    <source>
        <dbReference type="PROSITE" id="PS51217"/>
    </source>
</evidence>
<keyword evidence="3" id="KW-0347">Helicase</keyword>
<organism evidence="6">
    <name type="scientific">marine metagenome</name>
    <dbReference type="NCBI Taxonomy" id="408172"/>
    <lineage>
        <taxon>unclassified sequences</taxon>
        <taxon>metagenomes</taxon>
        <taxon>ecological metagenomes</taxon>
    </lineage>
</organism>
<accession>A0A383A1S4</accession>
<gene>
    <name evidence="6" type="ORF">METZ01_LOCUS454475</name>
</gene>
<sequence>KIYKIIKDFLHSGELPENIAILLRSHVKCKQISKYLENRGIYTYYHSEKLFEQAVIKDLISLLNILAETDKSEHAVLRILRDLEGMTALSELSTNYYKDNYPGSIIEYLSLQKETSGQRILEIIYKIWSIKNGNIDKIVWELCKIGKFYRNKDNNSLEVRKTYNALNQFRDMARLFSYTYSDKNVKQFVEFVNIQKEINDEPLQIISEMIDISAVRVMTIHSAKGMEFKHVFIPFLRSGTFPHRYQSMKIVDRL</sequence>
<evidence type="ECO:0000313" key="6">
    <source>
        <dbReference type="EMBL" id="SVE01621.1"/>
    </source>
</evidence>
<evidence type="ECO:0000256" key="3">
    <source>
        <dbReference type="ARBA" id="ARBA00022806"/>
    </source>
</evidence>
<reference evidence="6" key="1">
    <citation type="submission" date="2018-05" db="EMBL/GenBank/DDBJ databases">
        <authorList>
            <person name="Lanie J.A."/>
            <person name="Ng W.-L."/>
            <person name="Kazmierczak K.M."/>
            <person name="Andrzejewski T.M."/>
            <person name="Davidsen T.M."/>
            <person name="Wayne K.J."/>
            <person name="Tettelin H."/>
            <person name="Glass J.I."/>
            <person name="Rusch D."/>
            <person name="Podicherti R."/>
            <person name="Tsui H.-C.T."/>
            <person name="Winkler M.E."/>
        </authorList>
    </citation>
    <scope>NUCLEOTIDE SEQUENCE</scope>
</reference>
<proteinExistence type="predicted"/>
<evidence type="ECO:0000256" key="4">
    <source>
        <dbReference type="ARBA" id="ARBA00022840"/>
    </source>
</evidence>
<dbReference type="GO" id="GO:0005524">
    <property type="term" value="F:ATP binding"/>
    <property type="evidence" value="ECO:0007669"/>
    <property type="project" value="UniProtKB-KW"/>
</dbReference>
<dbReference type="InterPro" id="IPR027417">
    <property type="entry name" value="P-loop_NTPase"/>
</dbReference>
<dbReference type="GO" id="GO:0003677">
    <property type="term" value="F:DNA binding"/>
    <property type="evidence" value="ECO:0007669"/>
    <property type="project" value="InterPro"/>
</dbReference>
<feature type="domain" description="UvrD-like helicase C-terminal" evidence="5">
    <location>
        <begin position="1"/>
        <end position="225"/>
    </location>
</feature>
<dbReference type="Gene3D" id="1.10.486.10">
    <property type="entry name" value="PCRA, domain 4"/>
    <property type="match status" value="1"/>
</dbReference>
<dbReference type="SUPFAM" id="SSF52540">
    <property type="entry name" value="P-loop containing nucleoside triphosphate hydrolases"/>
    <property type="match status" value="1"/>
</dbReference>
<name>A0A383A1S4_9ZZZZ</name>
<dbReference type="InterPro" id="IPR014017">
    <property type="entry name" value="DNA_helicase_UvrD-like_C"/>
</dbReference>
<dbReference type="PANTHER" id="PTHR11070">
    <property type="entry name" value="UVRD / RECB / PCRA DNA HELICASE FAMILY MEMBER"/>
    <property type="match status" value="1"/>
</dbReference>
<dbReference type="GO" id="GO:0043138">
    <property type="term" value="F:3'-5' DNA helicase activity"/>
    <property type="evidence" value="ECO:0007669"/>
    <property type="project" value="TreeGrafter"/>
</dbReference>
<dbReference type="Pfam" id="PF13361">
    <property type="entry name" value="UvrD_C"/>
    <property type="match status" value="1"/>
</dbReference>
<dbReference type="EMBL" id="UINC01188412">
    <property type="protein sequence ID" value="SVE01621.1"/>
    <property type="molecule type" value="Genomic_DNA"/>
</dbReference>
<evidence type="ECO:0000256" key="2">
    <source>
        <dbReference type="ARBA" id="ARBA00022801"/>
    </source>
</evidence>
<dbReference type="AlphaFoldDB" id="A0A383A1S4"/>
<dbReference type="InterPro" id="IPR000212">
    <property type="entry name" value="DNA_helicase_UvrD/REP"/>
</dbReference>
<dbReference type="GO" id="GO:0016787">
    <property type="term" value="F:hydrolase activity"/>
    <property type="evidence" value="ECO:0007669"/>
    <property type="project" value="UniProtKB-KW"/>
</dbReference>
<feature type="non-terminal residue" evidence="6">
    <location>
        <position position="254"/>
    </location>
</feature>
<keyword evidence="2" id="KW-0378">Hydrolase</keyword>
<dbReference type="GO" id="GO:0000725">
    <property type="term" value="P:recombinational repair"/>
    <property type="evidence" value="ECO:0007669"/>
    <property type="project" value="TreeGrafter"/>
</dbReference>
<dbReference type="PROSITE" id="PS51217">
    <property type="entry name" value="UVRD_HELICASE_CTER"/>
    <property type="match status" value="1"/>
</dbReference>
<evidence type="ECO:0000256" key="1">
    <source>
        <dbReference type="ARBA" id="ARBA00022741"/>
    </source>
</evidence>
<dbReference type="Gene3D" id="3.40.50.300">
    <property type="entry name" value="P-loop containing nucleotide triphosphate hydrolases"/>
    <property type="match status" value="1"/>
</dbReference>
<dbReference type="PANTHER" id="PTHR11070:SF2">
    <property type="entry name" value="ATP-DEPENDENT DNA HELICASE SRS2"/>
    <property type="match status" value="1"/>
</dbReference>
<keyword evidence="4" id="KW-0067">ATP-binding</keyword>
<keyword evidence="1" id="KW-0547">Nucleotide-binding</keyword>
<protein>
    <recommendedName>
        <fullName evidence="5">UvrD-like helicase C-terminal domain-containing protein</fullName>
    </recommendedName>
</protein>
<feature type="non-terminal residue" evidence="6">
    <location>
        <position position="1"/>
    </location>
</feature>